<organism evidence="4 5">
    <name type="scientific">Monosporascus cannonballus</name>
    <dbReference type="NCBI Taxonomy" id="155416"/>
    <lineage>
        <taxon>Eukaryota</taxon>
        <taxon>Fungi</taxon>
        <taxon>Dikarya</taxon>
        <taxon>Ascomycota</taxon>
        <taxon>Pezizomycotina</taxon>
        <taxon>Sordariomycetes</taxon>
        <taxon>Xylariomycetidae</taxon>
        <taxon>Xylariales</taxon>
        <taxon>Xylariales incertae sedis</taxon>
        <taxon>Monosporascus</taxon>
    </lineage>
</organism>
<feature type="domain" description="Phthiocerol/phthiodiolone dimycocerosyl transferase C-terminal" evidence="3">
    <location>
        <begin position="227"/>
        <end position="347"/>
    </location>
</feature>
<dbReference type="PANTHER" id="PTHR42034">
    <property type="entry name" value="CHROMOSOME 7, WHOLE GENOME SHOTGUN SEQUENCE-RELATED"/>
    <property type="match status" value="1"/>
</dbReference>
<dbReference type="EMBL" id="QJNS01000177">
    <property type="protein sequence ID" value="RYO83905.1"/>
    <property type="molecule type" value="Genomic_DNA"/>
</dbReference>
<protein>
    <recommendedName>
        <fullName evidence="3">Phthiocerol/phthiodiolone dimycocerosyl transferase C-terminal domain-containing protein</fullName>
    </recommendedName>
</protein>
<proteinExistence type="predicted"/>
<keyword evidence="1" id="KW-0808">Transferase</keyword>
<evidence type="ECO:0000313" key="4">
    <source>
        <dbReference type="EMBL" id="RYO83905.1"/>
    </source>
</evidence>
<comment type="caution">
    <text evidence="4">The sequence shown here is derived from an EMBL/GenBank/DDBJ whole genome shotgun (WGS) entry which is preliminary data.</text>
</comment>
<sequence length="472" mass="51106">MLADTGKPLRREHWTIHCVLRLVFHPPVAGPVLYLRRAWQVLRYQHPALGATISPNDAEDPKARPHLSVGPLDAEAWANDTFTVCRDHESAVDLFSSLYSTTTATCYWIPTSSEVVIRSSHWRVDGVGMALLSHDFMTVLTSVMQHGVDAPLEVLVRDRESVPSLTPNLEVLARGQSPSVGSAEEDPTLAAGADALVAEFLRGVPSIGLPTRHGSAESSPGASGCAVARLDAATTDKVAAACRERGIRVTSAVHAAIIRVTAGFPQHPLSKCYAAFVPVDLRRPLEAVATPESKAVSKVAGLYFSGLPVCVDSVVPEEGKSIKSFEVIARDLAAVYARDLLQFWDVGDGSGHKISLLDLAEPYVRRTTALFGAPVPEGLPPVQTPDLSSLGKVDTYLQREYGSADRGKVEVAGFWIGTEMLNRCVQFHAWSWRDELNLGACFNLSYYEDEFVGDILGKVIQELLLGCGIETQ</sequence>
<dbReference type="InterPro" id="IPR023213">
    <property type="entry name" value="CAT-like_dom_sf"/>
</dbReference>
<gene>
    <name evidence="4" type="ORF">DL762_005925</name>
</gene>
<dbReference type="Pfam" id="PF16911">
    <property type="entry name" value="PapA_C"/>
    <property type="match status" value="1"/>
</dbReference>
<keyword evidence="2" id="KW-0012">Acyltransferase</keyword>
<evidence type="ECO:0000256" key="1">
    <source>
        <dbReference type="ARBA" id="ARBA00022679"/>
    </source>
</evidence>
<reference evidence="4 5" key="1">
    <citation type="submission" date="2018-06" db="EMBL/GenBank/DDBJ databases">
        <title>Complete Genomes of Monosporascus.</title>
        <authorList>
            <person name="Robinson A.J."/>
            <person name="Natvig D.O."/>
        </authorList>
    </citation>
    <scope>NUCLEOTIDE SEQUENCE [LARGE SCALE GENOMIC DNA]</scope>
    <source>
        <strain evidence="4 5">CBS 609.92</strain>
    </source>
</reference>
<dbReference type="Proteomes" id="UP000294003">
    <property type="component" value="Unassembled WGS sequence"/>
</dbReference>
<dbReference type="Gene3D" id="3.30.559.30">
    <property type="entry name" value="Nonribosomal peptide synthetase, condensation domain"/>
    <property type="match status" value="1"/>
</dbReference>
<evidence type="ECO:0000313" key="5">
    <source>
        <dbReference type="Proteomes" id="UP000294003"/>
    </source>
</evidence>
<keyword evidence="5" id="KW-1185">Reference proteome</keyword>
<dbReference type="SUPFAM" id="SSF52777">
    <property type="entry name" value="CoA-dependent acyltransferases"/>
    <property type="match status" value="2"/>
</dbReference>
<name>A0ABY0H815_9PEZI</name>
<dbReference type="PANTHER" id="PTHR42034:SF1">
    <property type="entry name" value="CONDENSATION DOMAIN-CONTAINING PROTEIN"/>
    <property type="match status" value="1"/>
</dbReference>
<evidence type="ECO:0000259" key="3">
    <source>
        <dbReference type="Pfam" id="PF16911"/>
    </source>
</evidence>
<accession>A0ABY0H815</accession>
<evidence type="ECO:0000256" key="2">
    <source>
        <dbReference type="ARBA" id="ARBA00023315"/>
    </source>
</evidence>
<dbReference type="Gene3D" id="3.30.559.10">
    <property type="entry name" value="Chloramphenicol acetyltransferase-like domain"/>
    <property type="match status" value="1"/>
</dbReference>
<dbReference type="InterPro" id="IPR031641">
    <property type="entry name" value="PapA_C"/>
</dbReference>